<dbReference type="GO" id="GO:0006886">
    <property type="term" value="P:intracellular protein transport"/>
    <property type="evidence" value="ECO:0007669"/>
    <property type="project" value="UniProtKB-UniRule"/>
</dbReference>
<evidence type="ECO:0000259" key="6">
    <source>
        <dbReference type="Pfam" id="PF05529"/>
    </source>
</evidence>
<keyword evidence="5" id="KW-0931">ER-Golgi transport</keyword>
<dbReference type="PANTHER" id="PTHR12701">
    <property type="entry name" value="BCR-ASSOCIATED PROTEIN, BAP"/>
    <property type="match status" value="1"/>
</dbReference>
<feature type="transmembrane region" description="Helical" evidence="5">
    <location>
        <begin position="102"/>
        <end position="123"/>
    </location>
</feature>
<dbReference type="EMBL" id="BT075199">
    <property type="protein sequence ID" value="ACO09623.1"/>
    <property type="molecule type" value="mRNA"/>
</dbReference>
<comment type="similarity">
    <text evidence="5">Belongs to the BCAP29/BCAP31 family.</text>
</comment>
<protein>
    <recommendedName>
        <fullName evidence="5">Endoplasmic reticulum transmembrane protein</fullName>
    </recommendedName>
</protein>
<feature type="transmembrane region" description="Helical" evidence="5">
    <location>
        <begin position="47"/>
        <end position="67"/>
    </location>
</feature>
<feature type="domain" description="BAP29/BAP31 transmembrane" evidence="6">
    <location>
        <begin position="1"/>
        <end position="131"/>
    </location>
</feature>
<comment type="subcellular location">
    <subcellularLocation>
        <location evidence="5">Endoplasmic reticulum membrane</location>
        <topology evidence="5">Multi-pass membrane protein</topology>
    </subcellularLocation>
    <subcellularLocation>
        <location evidence="1">Membrane</location>
        <topology evidence="1">Multi-pass membrane protein</topology>
    </subcellularLocation>
</comment>
<evidence type="ECO:0000256" key="2">
    <source>
        <dbReference type="ARBA" id="ARBA00022692"/>
    </source>
</evidence>
<accession>C1BKS0</accession>
<evidence type="ECO:0000256" key="1">
    <source>
        <dbReference type="ARBA" id="ARBA00004141"/>
    </source>
</evidence>
<organism evidence="7">
    <name type="scientific">Osmerus mordax</name>
    <name type="common">Rainbow smelt</name>
    <name type="synonym">Atherina mordax</name>
    <dbReference type="NCBI Taxonomy" id="8014"/>
    <lineage>
        <taxon>Eukaryota</taxon>
        <taxon>Metazoa</taxon>
        <taxon>Chordata</taxon>
        <taxon>Craniata</taxon>
        <taxon>Vertebrata</taxon>
        <taxon>Euteleostomi</taxon>
        <taxon>Actinopterygii</taxon>
        <taxon>Neopterygii</taxon>
        <taxon>Teleostei</taxon>
        <taxon>Stomiati</taxon>
        <taxon>Osmeriformes</taxon>
        <taxon>Osmeridae</taxon>
        <taxon>Osmerus</taxon>
    </lineage>
</organism>
<dbReference type="InterPro" id="IPR040463">
    <property type="entry name" value="BAP29/BAP31_N"/>
</dbReference>
<comment type="function">
    <text evidence="5">May play a role in anterograde transport of membrane proteins from the endoplasmic reticulum to the Golgi.</text>
</comment>
<proteinExistence type="evidence at transcript level"/>
<keyword evidence="3 5" id="KW-1133">Transmembrane helix</keyword>
<keyword evidence="4 5" id="KW-0472">Membrane</keyword>
<evidence type="ECO:0000256" key="3">
    <source>
        <dbReference type="ARBA" id="ARBA00022989"/>
    </source>
</evidence>
<evidence type="ECO:0000256" key="5">
    <source>
        <dbReference type="RuleBase" id="RU367026"/>
    </source>
</evidence>
<keyword evidence="5" id="KW-0256">Endoplasmic reticulum</keyword>
<dbReference type="AlphaFoldDB" id="C1BKS0"/>
<keyword evidence="5" id="KW-0813">Transport</keyword>
<evidence type="ECO:0000256" key="4">
    <source>
        <dbReference type="ARBA" id="ARBA00023136"/>
    </source>
</evidence>
<sequence length="186" mass="21684">MTLQWTVVALFLYVEIALILLLCLPFVSAKRWRSVFNLSIWNWLSPYWNKCFFTMIIILIVLFLDALREVKKYSASEPMQDAKLNPNLFDHMHMKLFRAQRNLYISGFSLFLWLIMRRVVALINQVASSADMEASLQVQTDSANQSAKKYQEDNLRLRKVLLDEEKANSAQARQILYDGEGGKKDK</sequence>
<gene>
    <name evidence="7" type="primary">BAP29</name>
</gene>
<evidence type="ECO:0000313" key="7">
    <source>
        <dbReference type="EMBL" id="ACO09623.1"/>
    </source>
</evidence>
<feature type="transmembrane region" description="Helical" evidence="5">
    <location>
        <begin position="7"/>
        <end position="27"/>
    </location>
</feature>
<dbReference type="PANTHER" id="PTHR12701:SF5">
    <property type="entry name" value="B-CELL RECEPTOR-ASSOCIATED PROTEIN 29"/>
    <property type="match status" value="1"/>
</dbReference>
<dbReference type="GO" id="GO:0006888">
    <property type="term" value="P:endoplasmic reticulum to Golgi vesicle-mediated transport"/>
    <property type="evidence" value="ECO:0007669"/>
    <property type="project" value="UniProtKB-UniRule"/>
</dbReference>
<keyword evidence="5" id="KW-0653">Protein transport</keyword>
<keyword evidence="7" id="KW-0675">Receptor</keyword>
<name>C1BKS0_OSMMO</name>
<dbReference type="GO" id="GO:0070973">
    <property type="term" value="P:protein localization to endoplasmic reticulum exit site"/>
    <property type="evidence" value="ECO:0007669"/>
    <property type="project" value="UniProtKB-UniRule"/>
</dbReference>
<keyword evidence="2 5" id="KW-0812">Transmembrane</keyword>
<reference evidence="7" key="1">
    <citation type="submission" date="2009-03" db="EMBL/GenBank/DDBJ databases">
        <title>Osmerus mordax full-length cDNAs.</title>
        <authorList>
            <person name="von Schalburg K."/>
            <person name="Leong J."/>
            <person name="Cooper G."/>
            <person name="Davidson W.S."/>
            <person name="Koop B.F."/>
        </authorList>
    </citation>
    <scope>NUCLEOTIDE SEQUENCE</scope>
    <source>
        <tissue evidence="7">Brain</tissue>
    </source>
</reference>
<dbReference type="Pfam" id="PF05529">
    <property type="entry name" value="Bap31"/>
    <property type="match status" value="1"/>
</dbReference>
<dbReference type="GO" id="GO:0005789">
    <property type="term" value="C:endoplasmic reticulum membrane"/>
    <property type="evidence" value="ECO:0007669"/>
    <property type="project" value="UniProtKB-SubCell"/>
</dbReference>
<dbReference type="InterPro" id="IPR008417">
    <property type="entry name" value="BAP29/BAP31"/>
</dbReference>